<dbReference type="AlphaFoldDB" id="A0ABC8SLE9"/>
<gene>
    <name evidence="1" type="ORF">ILEXP_LOCUS26260</name>
</gene>
<proteinExistence type="predicted"/>
<accession>A0ABC8SLE9</accession>
<protein>
    <submittedName>
        <fullName evidence="1">Uncharacterized protein</fullName>
    </submittedName>
</protein>
<keyword evidence="2" id="KW-1185">Reference proteome</keyword>
<evidence type="ECO:0000313" key="2">
    <source>
        <dbReference type="Proteomes" id="UP001642360"/>
    </source>
</evidence>
<reference evidence="1 2" key="1">
    <citation type="submission" date="2024-02" db="EMBL/GenBank/DDBJ databases">
        <authorList>
            <person name="Vignale AGUSTIN F."/>
            <person name="Sosa J E."/>
            <person name="Modenutti C."/>
        </authorList>
    </citation>
    <scope>NUCLEOTIDE SEQUENCE [LARGE SCALE GENOMIC DNA]</scope>
</reference>
<dbReference type="Proteomes" id="UP001642360">
    <property type="component" value="Unassembled WGS sequence"/>
</dbReference>
<dbReference type="EMBL" id="CAUOFW020003047">
    <property type="protein sequence ID" value="CAK9157705.1"/>
    <property type="molecule type" value="Genomic_DNA"/>
</dbReference>
<evidence type="ECO:0000313" key="1">
    <source>
        <dbReference type="EMBL" id="CAK9157705.1"/>
    </source>
</evidence>
<dbReference type="InterPro" id="IPR029063">
    <property type="entry name" value="SAM-dependent_MTases_sf"/>
</dbReference>
<sequence length="173" mass="19488">MDWKMIACEPVLPRNSDNSHRTRALLEGDIFAMTIHRAKGKHRTEEEYKQLGVSAGFSQFQALYIDSFHTVLEFLKVLSHVAEKGYKGIKKRSAKHKGIDLVDSLKISLTYHPLADWSLFPFSPQEAMELDNDIYQRESDQATDDGEYSASESKPAFISPCIPGPGFSIAHLT</sequence>
<comment type="caution">
    <text evidence="1">The sequence shown here is derived from an EMBL/GenBank/DDBJ whole genome shotgun (WGS) entry which is preliminary data.</text>
</comment>
<dbReference type="Gene3D" id="3.40.50.150">
    <property type="entry name" value="Vaccinia Virus protein VP39"/>
    <property type="match status" value="1"/>
</dbReference>
<name>A0ABC8SLE9_9AQUA</name>
<organism evidence="1 2">
    <name type="scientific">Ilex paraguariensis</name>
    <name type="common">yerba mate</name>
    <dbReference type="NCBI Taxonomy" id="185542"/>
    <lineage>
        <taxon>Eukaryota</taxon>
        <taxon>Viridiplantae</taxon>
        <taxon>Streptophyta</taxon>
        <taxon>Embryophyta</taxon>
        <taxon>Tracheophyta</taxon>
        <taxon>Spermatophyta</taxon>
        <taxon>Magnoliopsida</taxon>
        <taxon>eudicotyledons</taxon>
        <taxon>Gunneridae</taxon>
        <taxon>Pentapetalae</taxon>
        <taxon>asterids</taxon>
        <taxon>campanulids</taxon>
        <taxon>Aquifoliales</taxon>
        <taxon>Aquifoliaceae</taxon>
        <taxon>Ilex</taxon>
    </lineage>
</organism>